<dbReference type="GO" id="GO:0016020">
    <property type="term" value="C:membrane"/>
    <property type="evidence" value="ECO:0007669"/>
    <property type="project" value="UniProtKB-SubCell"/>
</dbReference>
<feature type="transmembrane region" description="Helical" evidence="3">
    <location>
        <begin position="240"/>
        <end position="260"/>
    </location>
</feature>
<proteinExistence type="predicted"/>
<reference evidence="6" key="1">
    <citation type="journal article" date="2020" name="Genome Biol.">
        <title>Gamete binning: chromosome-level and haplotype-resolved genome assembly enabled by high-throughput single-cell sequencing of gamete genomes.</title>
        <authorList>
            <person name="Campoy J.A."/>
            <person name="Sun H."/>
            <person name="Goel M."/>
            <person name="Jiao W.-B."/>
            <person name="Folz-Donahue K."/>
            <person name="Wang N."/>
            <person name="Rubio M."/>
            <person name="Liu C."/>
            <person name="Kukat C."/>
            <person name="Ruiz D."/>
            <person name="Huettel B."/>
            <person name="Schneeberger K."/>
        </authorList>
    </citation>
    <scope>NUCLEOTIDE SEQUENCE [LARGE SCALE GENOMIC DNA]</scope>
    <source>
        <strain evidence="6">cv. Rojo Pasion</strain>
    </source>
</reference>
<dbReference type="PANTHER" id="PTHR45651">
    <property type="entry name" value="CYCLIC NUCLEOTIDE-GATED ION CHANNEL 15-RELATED-RELATED"/>
    <property type="match status" value="1"/>
</dbReference>
<dbReference type="InterPro" id="IPR018490">
    <property type="entry name" value="cNMP-bd_dom_sf"/>
</dbReference>
<protein>
    <recommendedName>
        <fullName evidence="4">Cyclic nucleotide-binding domain-containing protein</fullName>
    </recommendedName>
</protein>
<dbReference type="EMBL" id="CAEKKB010000007">
    <property type="protein sequence ID" value="CAB4318631.1"/>
    <property type="molecule type" value="Genomic_DNA"/>
</dbReference>
<dbReference type="Proteomes" id="UP000507245">
    <property type="component" value="Unassembled WGS sequence"/>
</dbReference>
<dbReference type="PROSITE" id="PS50042">
    <property type="entry name" value="CNMP_BINDING_3"/>
    <property type="match status" value="1"/>
</dbReference>
<dbReference type="OrthoDB" id="1164732at2759"/>
<name>A0A6J5XZN4_PRUAR</name>
<feature type="transmembrane region" description="Helical" evidence="3">
    <location>
        <begin position="98"/>
        <end position="118"/>
    </location>
</feature>
<dbReference type="InterPro" id="IPR000595">
    <property type="entry name" value="cNMP-bd_dom"/>
</dbReference>
<dbReference type="AlphaFoldDB" id="A0A6J5XZN4"/>
<organism evidence="5 6">
    <name type="scientific">Prunus armeniaca</name>
    <name type="common">Apricot</name>
    <name type="synonym">Armeniaca vulgaris</name>
    <dbReference type="NCBI Taxonomy" id="36596"/>
    <lineage>
        <taxon>Eukaryota</taxon>
        <taxon>Viridiplantae</taxon>
        <taxon>Streptophyta</taxon>
        <taxon>Embryophyta</taxon>
        <taxon>Tracheophyta</taxon>
        <taxon>Spermatophyta</taxon>
        <taxon>Magnoliopsida</taxon>
        <taxon>eudicotyledons</taxon>
        <taxon>Gunneridae</taxon>
        <taxon>Pentapetalae</taxon>
        <taxon>rosids</taxon>
        <taxon>fabids</taxon>
        <taxon>Rosales</taxon>
        <taxon>Rosaceae</taxon>
        <taxon>Amygdaloideae</taxon>
        <taxon>Amygdaleae</taxon>
        <taxon>Prunus</taxon>
    </lineage>
</organism>
<evidence type="ECO:0000256" key="1">
    <source>
        <dbReference type="ARBA" id="ARBA00023286"/>
    </source>
</evidence>
<feature type="transmembrane region" description="Helical" evidence="3">
    <location>
        <begin position="307"/>
        <end position="328"/>
    </location>
</feature>
<dbReference type="SUPFAM" id="SSF81324">
    <property type="entry name" value="Voltage-gated potassium channels"/>
    <property type="match status" value="1"/>
</dbReference>
<keyword evidence="1" id="KW-1071">Ligand-gated ion channel</keyword>
<sequence length="726" mass="83271">MGEESGAVVGRGRAAMARRKYVVSMKKKKERNRKICENAKVKMSHIEKLRNLVRAYKNIEDRNVEGESGNEGGAAKKGRSKWLTTELAILFPPKWETVFAVSCALAVFLDPVYPYIPVMKEGDDMCYYWDESLMWEFFVLRSALDLFYAMDIVIFWRQRNGNNAKAFRASSEKRETTVKGTILKLLPFLRNGNNGKASSEKRETTVKGTILKLLPFLRNGNNGKASSEKRETVKGTILKLLPFLTRAYVALPFPQVIIIAGRYSSFNSFFLLMFFIPAQYILRVYRTYGLLKRCPDMETGIGRWLKAILDFLPFVLAAHLFGALWYNLSLQRELDCWTLACRDKRVGCDISGTGYYFYCGTADNATNLNTTHIIASCPLNPPDPTIFDFGIFLYGIQSNMTRSTDLPPKLFQCFWWGLRNLSSIGSNLPTSIYMVEICFTVLVSISGIVLFLIYLNTRVQMSQQRSGQLKLIRKKQMMDPDIDLWLSRNDLSNSNLRMAIMKNVHQKLEENKEVDMENILSVLPIIHQRFIMCLLSWNLLKRVPMLENMNKHVLKEICEHLKLVKYSEDNYIVREGEPLDKMLFITQGTAWSYPTSATGSSAIKCLVKGDFYGEELLNWASKLNSFSEFPTSTRIVKAHTKVEAFAIKANSLNIVVSKFWWHFSKRLDHIEDSQLERWQSLAASSIQANWRRRMQGRAMDVPVKKNISLKSILCCINVKNTNDLMP</sequence>
<keyword evidence="1" id="KW-0406">Ion transport</keyword>
<dbReference type="CDD" id="cd00038">
    <property type="entry name" value="CAP_ED"/>
    <property type="match status" value="1"/>
</dbReference>
<keyword evidence="3" id="KW-0812">Transmembrane</keyword>
<evidence type="ECO:0000313" key="6">
    <source>
        <dbReference type="Proteomes" id="UP000507245"/>
    </source>
</evidence>
<dbReference type="PANTHER" id="PTHR45651:SF68">
    <property type="entry name" value="ION TRANSPORT DOMAIN-CONTAINING PROTEIN"/>
    <property type="match status" value="1"/>
</dbReference>
<evidence type="ECO:0000256" key="3">
    <source>
        <dbReference type="SAM" id="Phobius"/>
    </source>
</evidence>
<feature type="transmembrane region" description="Helical" evidence="3">
    <location>
        <begin position="432"/>
        <end position="455"/>
    </location>
</feature>
<evidence type="ECO:0000313" key="5">
    <source>
        <dbReference type="EMBL" id="CAB4318631.1"/>
    </source>
</evidence>
<dbReference type="SUPFAM" id="SSF51206">
    <property type="entry name" value="cAMP-binding domain-like"/>
    <property type="match status" value="1"/>
</dbReference>
<dbReference type="SMART" id="SM00100">
    <property type="entry name" value="cNMP"/>
    <property type="match status" value="1"/>
</dbReference>
<feature type="transmembrane region" description="Helical" evidence="3">
    <location>
        <begin position="266"/>
        <end position="286"/>
    </location>
</feature>
<dbReference type="InterPro" id="IPR014710">
    <property type="entry name" value="RmlC-like_jellyroll"/>
</dbReference>
<accession>A0A6J5XZN4</accession>
<evidence type="ECO:0000256" key="2">
    <source>
        <dbReference type="ARBA" id="ARBA00023303"/>
    </source>
</evidence>
<feature type="domain" description="Cyclic nucleotide-binding" evidence="4">
    <location>
        <begin position="545"/>
        <end position="617"/>
    </location>
</feature>
<keyword evidence="3" id="KW-0472">Membrane</keyword>
<keyword evidence="6" id="KW-1185">Reference proteome</keyword>
<keyword evidence="1" id="KW-0813">Transport</keyword>
<evidence type="ECO:0000259" key="4">
    <source>
        <dbReference type="PROSITE" id="PS50042"/>
    </source>
</evidence>
<dbReference type="Gene3D" id="2.60.120.10">
    <property type="entry name" value="Jelly Rolls"/>
    <property type="match status" value="1"/>
</dbReference>
<dbReference type="GO" id="GO:0034220">
    <property type="term" value="P:monoatomic ion transmembrane transport"/>
    <property type="evidence" value="ECO:0007669"/>
    <property type="project" value="UniProtKB-KW"/>
</dbReference>
<keyword evidence="2" id="KW-0407">Ion channel</keyword>
<gene>
    <name evidence="5" type="ORF">ORAREDHAP_LOCUS45729</name>
</gene>
<keyword evidence="3" id="KW-1133">Transmembrane helix</keyword>
<feature type="transmembrane region" description="Helical" evidence="3">
    <location>
        <begin position="138"/>
        <end position="156"/>
    </location>
</feature>